<dbReference type="Proteomes" id="UP001203297">
    <property type="component" value="Unassembled WGS sequence"/>
</dbReference>
<evidence type="ECO:0000313" key="1">
    <source>
        <dbReference type="EMBL" id="KAI0297873.1"/>
    </source>
</evidence>
<gene>
    <name evidence="1" type="ORF">B0F90DRAFT_1736557</name>
</gene>
<accession>A0AAD4M1L4</accession>
<proteinExistence type="predicted"/>
<organism evidence="1 2">
    <name type="scientific">Multifurca ochricompacta</name>
    <dbReference type="NCBI Taxonomy" id="376703"/>
    <lineage>
        <taxon>Eukaryota</taxon>
        <taxon>Fungi</taxon>
        <taxon>Dikarya</taxon>
        <taxon>Basidiomycota</taxon>
        <taxon>Agaricomycotina</taxon>
        <taxon>Agaricomycetes</taxon>
        <taxon>Russulales</taxon>
        <taxon>Russulaceae</taxon>
        <taxon>Multifurca</taxon>
    </lineage>
</organism>
<protein>
    <submittedName>
        <fullName evidence="1">Uncharacterized protein</fullName>
    </submittedName>
</protein>
<feature type="non-terminal residue" evidence="1">
    <location>
        <position position="113"/>
    </location>
</feature>
<sequence>SPPLSSPSSHRHHHHYIHFSISPPCSDPLLIRRTLQQALSQSFGITLSHIYLDVLWVANSGSQCVIRANDPNDAASVMAAAAVFNGSPHLSTLNESNFLPSISGEEEKSRKIF</sequence>
<keyword evidence="2" id="KW-1185">Reference proteome</keyword>
<reference evidence="1" key="1">
    <citation type="journal article" date="2022" name="New Phytol.">
        <title>Evolutionary transition to the ectomycorrhizal habit in the genomes of a hyperdiverse lineage of mushroom-forming fungi.</title>
        <authorList>
            <person name="Looney B."/>
            <person name="Miyauchi S."/>
            <person name="Morin E."/>
            <person name="Drula E."/>
            <person name="Courty P.E."/>
            <person name="Kohler A."/>
            <person name="Kuo A."/>
            <person name="LaButti K."/>
            <person name="Pangilinan J."/>
            <person name="Lipzen A."/>
            <person name="Riley R."/>
            <person name="Andreopoulos W."/>
            <person name="He G."/>
            <person name="Johnson J."/>
            <person name="Nolan M."/>
            <person name="Tritt A."/>
            <person name="Barry K.W."/>
            <person name="Grigoriev I.V."/>
            <person name="Nagy L.G."/>
            <person name="Hibbett D."/>
            <person name="Henrissat B."/>
            <person name="Matheny P.B."/>
            <person name="Labbe J."/>
            <person name="Martin F.M."/>
        </authorList>
    </citation>
    <scope>NUCLEOTIDE SEQUENCE</scope>
    <source>
        <strain evidence="1">BPL690</strain>
    </source>
</reference>
<evidence type="ECO:0000313" key="2">
    <source>
        <dbReference type="Proteomes" id="UP001203297"/>
    </source>
</evidence>
<dbReference type="EMBL" id="WTXG01000032">
    <property type="protein sequence ID" value="KAI0297873.1"/>
    <property type="molecule type" value="Genomic_DNA"/>
</dbReference>
<dbReference type="AlphaFoldDB" id="A0AAD4M1L4"/>
<comment type="caution">
    <text evidence="1">The sequence shown here is derived from an EMBL/GenBank/DDBJ whole genome shotgun (WGS) entry which is preliminary data.</text>
</comment>
<name>A0AAD4M1L4_9AGAM</name>